<reference evidence="2" key="1">
    <citation type="journal article" date="2019" name="Int. J. Syst. Evol. Microbiol.">
        <title>The Global Catalogue of Microorganisms (GCM) 10K type strain sequencing project: providing services to taxonomists for standard genome sequencing and annotation.</title>
        <authorList>
            <consortium name="The Broad Institute Genomics Platform"/>
            <consortium name="The Broad Institute Genome Sequencing Center for Infectious Disease"/>
            <person name="Wu L."/>
            <person name="Ma J."/>
        </authorList>
    </citation>
    <scope>NUCLEOTIDE SEQUENCE [LARGE SCALE GENOMIC DNA]</scope>
    <source>
        <strain evidence="2">CGMCC 4.7382</strain>
    </source>
</reference>
<dbReference type="Proteomes" id="UP001596540">
    <property type="component" value="Unassembled WGS sequence"/>
</dbReference>
<gene>
    <name evidence="1" type="ORF">ACFQRF_09520</name>
</gene>
<proteinExistence type="predicted"/>
<name>A0ABW2KFF9_9ACTN</name>
<evidence type="ECO:0000313" key="2">
    <source>
        <dbReference type="Proteomes" id="UP001596540"/>
    </source>
</evidence>
<comment type="caution">
    <text evidence="1">The sequence shown here is derived from an EMBL/GenBank/DDBJ whole genome shotgun (WGS) entry which is preliminary data.</text>
</comment>
<keyword evidence="2" id="KW-1185">Reference proteome</keyword>
<protein>
    <submittedName>
        <fullName evidence="1">Uncharacterized protein</fullName>
    </submittedName>
</protein>
<sequence>MSQNTDVAPRELSSVIRRLRTEFEGVHREETVQRCVQAARQGALEVTGSATADLVERIARQHLRVLALAFAENG</sequence>
<dbReference type="RefSeq" id="WP_379870572.1">
    <property type="nucleotide sequence ID" value="NZ_JBHTBH010000004.1"/>
</dbReference>
<organism evidence="1 2">
    <name type="scientific">Marinactinospora rubrisoli</name>
    <dbReference type="NCBI Taxonomy" id="2715399"/>
    <lineage>
        <taxon>Bacteria</taxon>
        <taxon>Bacillati</taxon>
        <taxon>Actinomycetota</taxon>
        <taxon>Actinomycetes</taxon>
        <taxon>Streptosporangiales</taxon>
        <taxon>Nocardiopsidaceae</taxon>
        <taxon>Marinactinospora</taxon>
    </lineage>
</organism>
<dbReference type="EMBL" id="JBHTBH010000004">
    <property type="protein sequence ID" value="MFC7327981.1"/>
    <property type="molecule type" value="Genomic_DNA"/>
</dbReference>
<evidence type="ECO:0000313" key="1">
    <source>
        <dbReference type="EMBL" id="MFC7327981.1"/>
    </source>
</evidence>
<dbReference type="Gene3D" id="1.10.8.1060">
    <property type="entry name" value="Corynebacterium glutamicum thioredoxin-dependent arsenate reductase, N-terminal domain"/>
    <property type="match status" value="1"/>
</dbReference>
<accession>A0ABW2KFF9</accession>